<keyword evidence="2" id="KW-1185">Reference proteome</keyword>
<protein>
    <submittedName>
        <fullName evidence="1">Uncharacterized protein</fullName>
    </submittedName>
</protein>
<dbReference type="Proteomes" id="UP001385951">
    <property type="component" value="Unassembled WGS sequence"/>
</dbReference>
<sequence length="107" mass="12086">MPLITYSFRVTSTCSSFLSSYDVVYTITSYQLEMKDIIPASADLETHSEPASRPSSSWIVYSPSKFSCTYDIPWLQVSLFVRGFLSHKTCFFVSLTTNKPDAGDIKF</sequence>
<dbReference type="EMBL" id="JASBNA010000004">
    <property type="protein sequence ID" value="KAK7692460.1"/>
    <property type="molecule type" value="Genomic_DNA"/>
</dbReference>
<comment type="caution">
    <text evidence="1">The sequence shown here is derived from an EMBL/GenBank/DDBJ whole genome shotgun (WGS) entry which is preliminary data.</text>
</comment>
<evidence type="ECO:0000313" key="1">
    <source>
        <dbReference type="EMBL" id="KAK7692460.1"/>
    </source>
</evidence>
<organism evidence="1 2">
    <name type="scientific">Cerrena zonata</name>
    <dbReference type="NCBI Taxonomy" id="2478898"/>
    <lineage>
        <taxon>Eukaryota</taxon>
        <taxon>Fungi</taxon>
        <taxon>Dikarya</taxon>
        <taxon>Basidiomycota</taxon>
        <taxon>Agaricomycotina</taxon>
        <taxon>Agaricomycetes</taxon>
        <taxon>Polyporales</taxon>
        <taxon>Cerrenaceae</taxon>
        <taxon>Cerrena</taxon>
    </lineage>
</organism>
<proteinExistence type="predicted"/>
<reference evidence="1 2" key="1">
    <citation type="submission" date="2022-09" db="EMBL/GenBank/DDBJ databases">
        <authorList>
            <person name="Palmer J.M."/>
        </authorList>
    </citation>
    <scope>NUCLEOTIDE SEQUENCE [LARGE SCALE GENOMIC DNA]</scope>
    <source>
        <strain evidence="1 2">DSM 7382</strain>
    </source>
</reference>
<evidence type="ECO:0000313" key="2">
    <source>
        <dbReference type="Proteomes" id="UP001385951"/>
    </source>
</evidence>
<name>A0AAW0GGL0_9APHY</name>
<accession>A0AAW0GGL0</accession>
<dbReference type="AlphaFoldDB" id="A0AAW0GGL0"/>
<gene>
    <name evidence="1" type="ORF">QCA50_004085</name>
</gene>